<dbReference type="Pfam" id="PF07715">
    <property type="entry name" value="Plug"/>
    <property type="match status" value="1"/>
</dbReference>
<proteinExistence type="inferred from homology"/>
<dbReference type="Gene3D" id="2.170.130.10">
    <property type="entry name" value="TonB-dependent receptor, plug domain"/>
    <property type="match status" value="1"/>
</dbReference>
<keyword evidence="2 8" id="KW-0813">Transport</keyword>
<evidence type="ECO:0000313" key="14">
    <source>
        <dbReference type="Proteomes" id="UP000198644"/>
    </source>
</evidence>
<feature type="domain" description="TonB-dependent receptor plug" evidence="12">
    <location>
        <begin position="50"/>
        <end position="157"/>
    </location>
</feature>
<reference evidence="13 14" key="1">
    <citation type="submission" date="2016-10" db="EMBL/GenBank/DDBJ databases">
        <authorList>
            <person name="de Groot N.N."/>
        </authorList>
    </citation>
    <scope>NUCLEOTIDE SEQUENCE [LARGE SCALE GENOMIC DNA]</scope>
    <source>
        <strain evidence="13 14">CGMCC 1.9167</strain>
    </source>
</reference>
<dbReference type="InterPro" id="IPR037066">
    <property type="entry name" value="Plug_dom_sf"/>
</dbReference>
<comment type="subcellular location">
    <subcellularLocation>
        <location evidence="1 8">Cell outer membrane</location>
        <topology evidence="1 8">Multi-pass membrane protein</topology>
    </subcellularLocation>
</comment>
<dbReference type="SUPFAM" id="SSF56935">
    <property type="entry name" value="Porins"/>
    <property type="match status" value="1"/>
</dbReference>
<feature type="chain" id="PRO_5011624966" evidence="10">
    <location>
        <begin position="25"/>
        <end position="732"/>
    </location>
</feature>
<dbReference type="PANTHER" id="PTHR30442">
    <property type="entry name" value="IRON III DICITRATE TRANSPORT PROTEIN FECA"/>
    <property type="match status" value="1"/>
</dbReference>
<dbReference type="InterPro" id="IPR036942">
    <property type="entry name" value="Beta-barrel_TonB_sf"/>
</dbReference>
<name>A0A1I6IF22_9GAMM</name>
<dbReference type="OrthoDB" id="9760494at2"/>
<keyword evidence="14" id="KW-1185">Reference proteome</keyword>
<dbReference type="InterPro" id="IPR039426">
    <property type="entry name" value="TonB-dep_rcpt-like"/>
</dbReference>
<organism evidence="13 14">
    <name type="scientific">Marinobacter daqiaonensis</name>
    <dbReference type="NCBI Taxonomy" id="650891"/>
    <lineage>
        <taxon>Bacteria</taxon>
        <taxon>Pseudomonadati</taxon>
        <taxon>Pseudomonadota</taxon>
        <taxon>Gammaproteobacteria</taxon>
        <taxon>Pseudomonadales</taxon>
        <taxon>Marinobacteraceae</taxon>
        <taxon>Marinobacter</taxon>
    </lineage>
</organism>
<evidence type="ECO:0000256" key="7">
    <source>
        <dbReference type="ARBA" id="ARBA00023237"/>
    </source>
</evidence>
<dbReference type="Pfam" id="PF00593">
    <property type="entry name" value="TonB_dep_Rec_b-barrel"/>
    <property type="match status" value="1"/>
</dbReference>
<evidence type="ECO:0000313" key="13">
    <source>
        <dbReference type="EMBL" id="SFR65271.1"/>
    </source>
</evidence>
<evidence type="ECO:0000259" key="11">
    <source>
        <dbReference type="Pfam" id="PF00593"/>
    </source>
</evidence>
<evidence type="ECO:0000256" key="2">
    <source>
        <dbReference type="ARBA" id="ARBA00022448"/>
    </source>
</evidence>
<dbReference type="Gene3D" id="2.40.170.20">
    <property type="entry name" value="TonB-dependent receptor, beta-barrel domain"/>
    <property type="match status" value="1"/>
</dbReference>
<evidence type="ECO:0000256" key="1">
    <source>
        <dbReference type="ARBA" id="ARBA00004571"/>
    </source>
</evidence>
<evidence type="ECO:0000256" key="6">
    <source>
        <dbReference type="ARBA" id="ARBA00023136"/>
    </source>
</evidence>
<evidence type="ECO:0000256" key="4">
    <source>
        <dbReference type="ARBA" id="ARBA00022692"/>
    </source>
</evidence>
<dbReference type="STRING" id="650891.SAMN05216203_2200"/>
<evidence type="ECO:0000256" key="5">
    <source>
        <dbReference type="ARBA" id="ARBA00023077"/>
    </source>
</evidence>
<dbReference type="Proteomes" id="UP000198644">
    <property type="component" value="Unassembled WGS sequence"/>
</dbReference>
<evidence type="ECO:0000256" key="9">
    <source>
        <dbReference type="RuleBase" id="RU003357"/>
    </source>
</evidence>
<keyword evidence="5 9" id="KW-0798">TonB box</keyword>
<gene>
    <name evidence="13" type="ORF">SAMN05216203_2200</name>
</gene>
<dbReference type="GO" id="GO:0009279">
    <property type="term" value="C:cell outer membrane"/>
    <property type="evidence" value="ECO:0007669"/>
    <property type="project" value="UniProtKB-SubCell"/>
</dbReference>
<dbReference type="EMBL" id="FOYW01000001">
    <property type="protein sequence ID" value="SFR65271.1"/>
    <property type="molecule type" value="Genomic_DNA"/>
</dbReference>
<dbReference type="AlphaFoldDB" id="A0A1I6IF22"/>
<keyword evidence="6 8" id="KW-0472">Membrane</keyword>
<keyword evidence="3 8" id="KW-1134">Transmembrane beta strand</keyword>
<keyword evidence="10" id="KW-0732">Signal</keyword>
<dbReference type="PROSITE" id="PS52016">
    <property type="entry name" value="TONB_DEPENDENT_REC_3"/>
    <property type="match status" value="1"/>
</dbReference>
<evidence type="ECO:0000259" key="12">
    <source>
        <dbReference type="Pfam" id="PF07715"/>
    </source>
</evidence>
<dbReference type="InterPro" id="IPR012910">
    <property type="entry name" value="Plug_dom"/>
</dbReference>
<comment type="similarity">
    <text evidence="8 9">Belongs to the TonB-dependent receptor family.</text>
</comment>
<dbReference type="PANTHER" id="PTHR30442:SF0">
    <property type="entry name" value="FE(3+) DICITRATE TRANSPORT PROTEIN FECA"/>
    <property type="match status" value="1"/>
</dbReference>
<dbReference type="GO" id="GO:0033214">
    <property type="term" value="P:siderophore-iron import into cell"/>
    <property type="evidence" value="ECO:0007669"/>
    <property type="project" value="TreeGrafter"/>
</dbReference>
<protein>
    <submittedName>
        <fullName evidence="13">Fe(3+) dicitrate transport protein</fullName>
    </submittedName>
</protein>
<keyword evidence="4 8" id="KW-0812">Transmembrane</keyword>
<dbReference type="RefSeq" id="WP_092012120.1">
    <property type="nucleotide sequence ID" value="NZ_FOYW01000001.1"/>
</dbReference>
<evidence type="ECO:0000256" key="3">
    <source>
        <dbReference type="ARBA" id="ARBA00022452"/>
    </source>
</evidence>
<sequence length="732" mass="81162">MAVLPMNSKMLLAVLVFAPVSALAEGDVPPPKMLKGISVVGDSSEEWYTTAGSAHRVEEATLEQDEYDNINRVLNDVPGVYIRGEEGYGLRPNIGLRGTTTERSQKVTLMMDGVVMAPAVYSAPAAYFFPQITRMVGVEVVKGPAAIEHGPATVGGAINLITRPIPAMSGGGLDVAAGDNDYGKVHGYYGQSNSRGGFLIEGVQTRTDGFKELDSGGDTGFKKSDVMVKGRLNSDPAANVYHQLDLTLNVATEISDETYLGLTDDDFAEDPYRRYAASRNARYEWDYWQTHLKYRIEFSDELAVITEGYYQDFQRDWNKLGRFNSGRTISEILANPDAGLNADFMAVLRGDKDSETDQETLLIGNNGRTFFSRGVQSRVEWLTELGETRHELTAGLRLHQDQVERNHTEQGFLMRSGDLQQDGKGMTTTLRQRERADALAFFIKDEVRYGKLKVIPGIRLEMVDYESENLRTGEKRENDNLIWLPGLGIHYQLTDTLGVLAGAHRGYVPTGPGVDDSIEPEKSTNYEAGFRFASADTYGELIGFFTDYSNLKGVCTFSSGCLEATGEAFNGGEVDIYGIEAVIRHQWNPTGDWRIPAGITYTYTRSEFKSDFSSDFPLWGEEVSAGDELPYMPRHKGSVSLGLGHGPWDVNLSANYVGEQLEQAGSGGPLEGARLDDYTVMDVSGRYHWQKVHQVYLRVENLLDETYMLSRRPLGARPGIDRTMIVGYKMQF</sequence>
<dbReference type="InterPro" id="IPR000531">
    <property type="entry name" value="Beta-barrel_TonB"/>
</dbReference>
<feature type="signal peptide" evidence="10">
    <location>
        <begin position="1"/>
        <end position="24"/>
    </location>
</feature>
<evidence type="ECO:0000256" key="10">
    <source>
        <dbReference type="SAM" id="SignalP"/>
    </source>
</evidence>
<evidence type="ECO:0000256" key="8">
    <source>
        <dbReference type="PROSITE-ProRule" id="PRU01360"/>
    </source>
</evidence>
<feature type="domain" description="TonB-dependent receptor-like beta-barrel" evidence="11">
    <location>
        <begin position="268"/>
        <end position="702"/>
    </location>
</feature>
<keyword evidence="7 8" id="KW-0998">Cell outer membrane</keyword>
<accession>A0A1I6IF22</accession>